<evidence type="ECO:0000313" key="5">
    <source>
        <dbReference type="RefSeq" id="XP_029288770.1"/>
    </source>
</evidence>
<sequence length="272" mass="30978">MTMQYTALHKLLWLLNALILTTQELVKLRVSPRIIAECGKQVTLNCNVSSSRNGLSIKHMEWFQNHTSFCSVDSEGKITNHRHTQSDFHCEYRHGQLSLIFRRVQPLESRNSKPYVCKLQSNNGASHAKTSVELQECCWLVEGVWTNDRPTCTFKNVYPDGDVHWFHGSRNLSDESVKHHTTKHVDEGGWLTIHSYLEQNLSGGPYNCSLKSTTSGRYIASTLVENPKLARVIVKAQEQADQFRFQFNGVGSQGPMFTFFVCILIFLAVTLK</sequence>
<dbReference type="SUPFAM" id="SSF48726">
    <property type="entry name" value="Immunoglobulin"/>
    <property type="match status" value="1"/>
</dbReference>
<keyword evidence="4" id="KW-1185">Reference proteome</keyword>
<protein>
    <submittedName>
        <fullName evidence="5 6">Uncharacterized protein LOC115009102 isoform X1</fullName>
    </submittedName>
</protein>
<dbReference type="InterPro" id="IPR036179">
    <property type="entry name" value="Ig-like_dom_sf"/>
</dbReference>
<feature type="chain" id="PRO_5044642405" evidence="2">
    <location>
        <begin position="24"/>
        <end position="272"/>
    </location>
</feature>
<gene>
    <name evidence="5 6" type="primary">LOC115009102</name>
</gene>
<keyword evidence="1" id="KW-0812">Transmembrane</keyword>
<name>A0A6J2PTH0_COTGO</name>
<evidence type="ECO:0000259" key="3">
    <source>
        <dbReference type="PROSITE" id="PS50835"/>
    </source>
</evidence>
<feature type="signal peptide" evidence="2">
    <location>
        <begin position="1"/>
        <end position="23"/>
    </location>
</feature>
<organism evidence="4 6">
    <name type="scientific">Cottoperca gobio</name>
    <name type="common">Frogmouth</name>
    <name type="synonym">Aphritis gobio</name>
    <dbReference type="NCBI Taxonomy" id="56716"/>
    <lineage>
        <taxon>Eukaryota</taxon>
        <taxon>Metazoa</taxon>
        <taxon>Chordata</taxon>
        <taxon>Craniata</taxon>
        <taxon>Vertebrata</taxon>
        <taxon>Euteleostomi</taxon>
        <taxon>Actinopterygii</taxon>
        <taxon>Neopterygii</taxon>
        <taxon>Teleostei</taxon>
        <taxon>Neoteleostei</taxon>
        <taxon>Acanthomorphata</taxon>
        <taxon>Eupercaria</taxon>
        <taxon>Perciformes</taxon>
        <taxon>Notothenioidei</taxon>
        <taxon>Bovichtidae</taxon>
        <taxon>Cottoperca</taxon>
    </lineage>
</organism>
<dbReference type="RefSeq" id="XP_029288855.1">
    <property type="nucleotide sequence ID" value="XM_029432995.1"/>
</dbReference>
<dbReference type="GeneID" id="115009102"/>
<evidence type="ECO:0000313" key="6">
    <source>
        <dbReference type="RefSeq" id="XP_029288855.1"/>
    </source>
</evidence>
<dbReference type="InterPro" id="IPR007110">
    <property type="entry name" value="Ig-like_dom"/>
</dbReference>
<feature type="transmembrane region" description="Helical" evidence="1">
    <location>
        <begin position="254"/>
        <end position="271"/>
    </location>
</feature>
<keyword evidence="1" id="KW-0472">Membrane</keyword>
<dbReference type="Gene3D" id="2.60.40.10">
    <property type="entry name" value="Immunoglobulins"/>
    <property type="match status" value="2"/>
</dbReference>
<keyword evidence="1" id="KW-1133">Transmembrane helix</keyword>
<evidence type="ECO:0000313" key="4">
    <source>
        <dbReference type="Proteomes" id="UP000504630"/>
    </source>
</evidence>
<dbReference type="RefSeq" id="XP_029288770.1">
    <property type="nucleotide sequence ID" value="XM_029432910.1"/>
</dbReference>
<feature type="domain" description="Ig-like" evidence="3">
    <location>
        <begin position="151"/>
        <end position="224"/>
    </location>
</feature>
<dbReference type="Proteomes" id="UP000504630">
    <property type="component" value="Chromosome 1"/>
</dbReference>
<feature type="domain" description="Ig-like" evidence="3">
    <location>
        <begin position="39"/>
        <end position="133"/>
    </location>
</feature>
<proteinExistence type="predicted"/>
<dbReference type="KEGG" id="cgob:115009102"/>
<dbReference type="PROSITE" id="PS50835">
    <property type="entry name" value="IG_LIKE"/>
    <property type="match status" value="2"/>
</dbReference>
<evidence type="ECO:0000256" key="1">
    <source>
        <dbReference type="SAM" id="Phobius"/>
    </source>
</evidence>
<reference evidence="5 6" key="1">
    <citation type="submission" date="2025-04" db="UniProtKB">
        <authorList>
            <consortium name="RefSeq"/>
        </authorList>
    </citation>
    <scope>IDENTIFICATION</scope>
</reference>
<dbReference type="AlphaFoldDB" id="A0A6J2PTH0"/>
<dbReference type="OrthoDB" id="8535511at2759"/>
<evidence type="ECO:0000256" key="2">
    <source>
        <dbReference type="SAM" id="SignalP"/>
    </source>
</evidence>
<keyword evidence="2" id="KW-0732">Signal</keyword>
<dbReference type="InterPro" id="IPR013783">
    <property type="entry name" value="Ig-like_fold"/>
</dbReference>
<accession>A0A6J2PTH0</accession>